<gene>
    <name evidence="2" type="ORF">DVS28_a2756</name>
</gene>
<dbReference type="RefSeq" id="WP_164710506.1">
    <property type="nucleotide sequence ID" value="NZ_CAXIBR010000116.1"/>
</dbReference>
<dbReference type="AlphaFoldDB" id="A0A346XYY8"/>
<dbReference type="EMBL" id="CP031165">
    <property type="protein sequence ID" value="AXV07435.1"/>
    <property type="molecule type" value="Genomic_DNA"/>
</dbReference>
<organism evidence="2 3">
    <name type="scientific">Euzebya pacifica</name>
    <dbReference type="NCBI Taxonomy" id="1608957"/>
    <lineage>
        <taxon>Bacteria</taxon>
        <taxon>Bacillati</taxon>
        <taxon>Actinomycetota</taxon>
        <taxon>Nitriliruptoria</taxon>
        <taxon>Euzebyales</taxon>
    </lineage>
</organism>
<name>A0A346XYY8_9ACTN</name>
<accession>A0A346XYY8</accession>
<reference evidence="2 3" key="1">
    <citation type="submission" date="2018-09" db="EMBL/GenBank/DDBJ databases">
        <title>Complete genome sequence of Euzebya sp. DY32-46 isolated from seawater of Pacific Ocean.</title>
        <authorList>
            <person name="Xu L."/>
            <person name="Wu Y.-H."/>
            <person name="Xu X.-W."/>
        </authorList>
    </citation>
    <scope>NUCLEOTIDE SEQUENCE [LARGE SCALE GENOMIC DNA]</scope>
    <source>
        <strain evidence="2 3">DY32-46</strain>
    </source>
</reference>
<proteinExistence type="predicted"/>
<evidence type="ECO:0000313" key="3">
    <source>
        <dbReference type="Proteomes" id="UP000264006"/>
    </source>
</evidence>
<feature type="region of interest" description="Disordered" evidence="1">
    <location>
        <begin position="1"/>
        <end position="26"/>
    </location>
</feature>
<dbReference type="KEGG" id="euz:DVS28_a2756"/>
<evidence type="ECO:0000256" key="1">
    <source>
        <dbReference type="SAM" id="MobiDB-lite"/>
    </source>
</evidence>
<sequence length="91" mass="9674">MPPRLVQTVPAPVPAVPSAPLGGASRNAAGEIVVTTRSGSTYHVAGDLVRREHDDGNTESYTLIDLGEQRLRYTDGERVFVSSAVVSRRAA</sequence>
<evidence type="ECO:0000313" key="2">
    <source>
        <dbReference type="EMBL" id="AXV07435.1"/>
    </source>
</evidence>
<protein>
    <submittedName>
        <fullName evidence="2">Uncharacterized protein</fullName>
    </submittedName>
</protein>
<dbReference type="Proteomes" id="UP000264006">
    <property type="component" value="Chromosome"/>
</dbReference>
<keyword evidence="3" id="KW-1185">Reference proteome</keyword>